<protein>
    <recommendedName>
        <fullName evidence="2">Ubiquitin-like domain-containing protein</fullName>
    </recommendedName>
</protein>
<evidence type="ECO:0000313" key="3">
    <source>
        <dbReference type="EMBL" id="KAI7813936.1"/>
    </source>
</evidence>
<keyword evidence="4" id="KW-1185">Reference proteome</keyword>
<reference evidence="3" key="1">
    <citation type="submission" date="2021-02" db="EMBL/GenBank/DDBJ databases">
        <title>Comparative genomics reveals that relaxation of natural selection precedes convergent phenotypic evolution of cavefish.</title>
        <authorList>
            <person name="Peng Z."/>
        </authorList>
    </citation>
    <scope>NUCLEOTIDE SEQUENCE</scope>
    <source>
        <tissue evidence="3">Muscle</tissue>
    </source>
</reference>
<name>A0A9W7X4T6_TRIRA</name>
<comment type="caution">
    <text evidence="3">The sequence shown here is derived from an EMBL/GenBank/DDBJ whole genome shotgun (WGS) entry which is preliminary data.</text>
</comment>
<gene>
    <name evidence="3" type="ORF">IRJ41_004759</name>
</gene>
<organism evidence="3 4">
    <name type="scientific">Triplophysa rosa</name>
    <name type="common">Cave loach</name>
    <dbReference type="NCBI Taxonomy" id="992332"/>
    <lineage>
        <taxon>Eukaryota</taxon>
        <taxon>Metazoa</taxon>
        <taxon>Chordata</taxon>
        <taxon>Craniata</taxon>
        <taxon>Vertebrata</taxon>
        <taxon>Euteleostomi</taxon>
        <taxon>Actinopterygii</taxon>
        <taxon>Neopterygii</taxon>
        <taxon>Teleostei</taxon>
        <taxon>Ostariophysi</taxon>
        <taxon>Cypriniformes</taxon>
        <taxon>Nemacheilidae</taxon>
        <taxon>Triplophysa</taxon>
    </lineage>
</organism>
<dbReference type="Pfam" id="PF00240">
    <property type="entry name" value="ubiquitin"/>
    <property type="match status" value="1"/>
</dbReference>
<dbReference type="Proteomes" id="UP001059041">
    <property type="component" value="Linkage Group LG1"/>
</dbReference>
<feature type="region of interest" description="Disordered" evidence="1">
    <location>
        <begin position="12"/>
        <end position="57"/>
    </location>
</feature>
<dbReference type="AlphaFoldDB" id="A0A9W7X4T6"/>
<evidence type="ECO:0000313" key="4">
    <source>
        <dbReference type="Proteomes" id="UP001059041"/>
    </source>
</evidence>
<feature type="domain" description="Ubiquitin-like" evidence="2">
    <location>
        <begin position="67"/>
        <end position="133"/>
    </location>
</feature>
<proteinExistence type="predicted"/>
<accession>A0A9W7X4T6</accession>
<evidence type="ECO:0000256" key="1">
    <source>
        <dbReference type="SAM" id="MobiDB-lite"/>
    </source>
</evidence>
<evidence type="ECO:0000259" key="2">
    <source>
        <dbReference type="Pfam" id="PF00240"/>
    </source>
</evidence>
<dbReference type="EMBL" id="JAFHDT010000001">
    <property type="protein sequence ID" value="KAI7813936.1"/>
    <property type="molecule type" value="Genomic_DNA"/>
</dbReference>
<dbReference type="Gene3D" id="3.10.20.90">
    <property type="entry name" value="Phosphatidylinositol 3-kinase Catalytic Subunit, Chain A, domain 1"/>
    <property type="match status" value="1"/>
</dbReference>
<dbReference type="SUPFAM" id="SSF54236">
    <property type="entry name" value="Ubiquitin-like"/>
    <property type="match status" value="1"/>
</dbReference>
<sequence length="137" mass="14769">MGAIYSYFFGENEPVKPESSSLTPDFSLTIEGEPPESSNIPTVQAPEQPLPLTPQPDETSQVDGINIIVICAGKTLTVDVFPLESISVLLKGACEQMGKKPEKMALVFDGNVLDVKKTFSQYPNLRGGTTVNLIHAC</sequence>
<dbReference type="InterPro" id="IPR029071">
    <property type="entry name" value="Ubiquitin-like_domsf"/>
</dbReference>
<dbReference type="InterPro" id="IPR000626">
    <property type="entry name" value="Ubiquitin-like_dom"/>
</dbReference>
<dbReference type="CDD" id="cd17039">
    <property type="entry name" value="Ubl_ubiquitin_like"/>
    <property type="match status" value="1"/>
</dbReference>